<feature type="transmembrane region" description="Helical" evidence="7">
    <location>
        <begin position="329"/>
        <end position="347"/>
    </location>
</feature>
<feature type="transmembrane region" description="Helical" evidence="7">
    <location>
        <begin position="253"/>
        <end position="272"/>
    </location>
</feature>
<feature type="transmembrane region" description="Helical" evidence="7">
    <location>
        <begin position="226"/>
        <end position="247"/>
    </location>
</feature>
<evidence type="ECO:0000313" key="9">
    <source>
        <dbReference type="EMBL" id="MCI2242355.1"/>
    </source>
</evidence>
<reference evidence="9" key="1">
    <citation type="submission" date="2021-11" db="EMBL/GenBank/DDBJ databases">
        <title>A Novel Adlercreutzia Species, isolated from a Allomyrina dichotoma larva feces.</title>
        <authorList>
            <person name="Suh M.K."/>
        </authorList>
    </citation>
    <scope>NUCLEOTIDE SEQUENCE</scope>
    <source>
        <strain evidence="9">JBNU-10</strain>
    </source>
</reference>
<dbReference type="EMBL" id="JAJMLW010000003">
    <property type="protein sequence ID" value="MCI2242355.1"/>
    <property type="molecule type" value="Genomic_DNA"/>
</dbReference>
<evidence type="ECO:0000256" key="2">
    <source>
        <dbReference type="ARBA" id="ARBA00022448"/>
    </source>
</evidence>
<dbReference type="SUPFAM" id="SSF103473">
    <property type="entry name" value="MFS general substrate transporter"/>
    <property type="match status" value="1"/>
</dbReference>
<organism evidence="9 10">
    <name type="scientific">Adlercreutzia faecimuris</name>
    <dbReference type="NCBI Taxonomy" id="2897341"/>
    <lineage>
        <taxon>Bacteria</taxon>
        <taxon>Bacillati</taxon>
        <taxon>Actinomycetota</taxon>
        <taxon>Coriobacteriia</taxon>
        <taxon>Eggerthellales</taxon>
        <taxon>Eggerthellaceae</taxon>
        <taxon>Adlercreutzia</taxon>
    </lineage>
</organism>
<feature type="transmembrane region" description="Helical" evidence="7">
    <location>
        <begin position="292"/>
        <end position="309"/>
    </location>
</feature>
<keyword evidence="2" id="KW-0813">Transport</keyword>
<feature type="transmembrane region" description="Helical" evidence="7">
    <location>
        <begin position="165"/>
        <end position="188"/>
    </location>
</feature>
<dbReference type="PANTHER" id="PTHR42718">
    <property type="entry name" value="MAJOR FACILITATOR SUPERFAMILY MULTIDRUG TRANSPORTER MFSC"/>
    <property type="match status" value="1"/>
</dbReference>
<feature type="transmembrane region" description="Helical" evidence="7">
    <location>
        <begin position="194"/>
        <end position="214"/>
    </location>
</feature>
<evidence type="ECO:0000256" key="4">
    <source>
        <dbReference type="ARBA" id="ARBA00022989"/>
    </source>
</evidence>
<keyword evidence="3 7" id="KW-0812">Transmembrane</keyword>
<proteinExistence type="predicted"/>
<comment type="subcellular location">
    <subcellularLocation>
        <location evidence="1">Cell membrane</location>
        <topology evidence="1">Multi-pass membrane protein</topology>
    </subcellularLocation>
</comment>
<feature type="transmembrane region" description="Helical" evidence="7">
    <location>
        <begin position="42"/>
        <end position="66"/>
    </location>
</feature>
<keyword evidence="4 7" id="KW-1133">Transmembrane helix</keyword>
<dbReference type="PANTHER" id="PTHR42718:SF9">
    <property type="entry name" value="MAJOR FACILITATOR SUPERFAMILY MULTIDRUG TRANSPORTER MFSC"/>
    <property type="match status" value="1"/>
</dbReference>
<feature type="transmembrane region" description="Helical" evidence="7">
    <location>
        <begin position="459"/>
        <end position="487"/>
    </location>
</feature>
<feature type="domain" description="Major facilitator superfamily (MFS) profile" evidence="8">
    <location>
        <begin position="40"/>
        <end position="494"/>
    </location>
</feature>
<dbReference type="InterPro" id="IPR020846">
    <property type="entry name" value="MFS_dom"/>
</dbReference>
<feature type="compositionally biased region" description="Low complexity" evidence="6">
    <location>
        <begin position="12"/>
        <end position="24"/>
    </location>
</feature>
<feature type="transmembrane region" description="Helical" evidence="7">
    <location>
        <begin position="418"/>
        <end position="439"/>
    </location>
</feature>
<protein>
    <submittedName>
        <fullName evidence="9">MFS transporter</fullName>
    </submittedName>
</protein>
<dbReference type="Pfam" id="PF07690">
    <property type="entry name" value="MFS_1"/>
    <property type="match status" value="1"/>
</dbReference>
<gene>
    <name evidence="9" type="ORF">LPT13_08335</name>
</gene>
<feature type="region of interest" description="Disordered" evidence="6">
    <location>
        <begin position="1"/>
        <end position="32"/>
    </location>
</feature>
<feature type="transmembrane region" description="Helical" evidence="7">
    <location>
        <begin position="354"/>
        <end position="374"/>
    </location>
</feature>
<dbReference type="RefSeq" id="WP_242165537.1">
    <property type="nucleotide sequence ID" value="NZ_JAJMLW010000003.1"/>
</dbReference>
<evidence type="ECO:0000256" key="7">
    <source>
        <dbReference type="SAM" id="Phobius"/>
    </source>
</evidence>
<evidence type="ECO:0000256" key="6">
    <source>
        <dbReference type="SAM" id="MobiDB-lite"/>
    </source>
</evidence>
<name>A0ABS9WIJ4_9ACTN</name>
<feature type="transmembrane region" description="Helical" evidence="7">
    <location>
        <begin position="105"/>
        <end position="125"/>
    </location>
</feature>
<dbReference type="PROSITE" id="PS50850">
    <property type="entry name" value="MFS"/>
    <property type="match status" value="1"/>
</dbReference>
<feature type="transmembrane region" description="Helical" evidence="7">
    <location>
        <begin position="78"/>
        <end position="98"/>
    </location>
</feature>
<evidence type="ECO:0000256" key="3">
    <source>
        <dbReference type="ARBA" id="ARBA00022692"/>
    </source>
</evidence>
<dbReference type="InterPro" id="IPR036259">
    <property type="entry name" value="MFS_trans_sf"/>
</dbReference>
<evidence type="ECO:0000313" key="10">
    <source>
        <dbReference type="Proteomes" id="UP001430755"/>
    </source>
</evidence>
<keyword evidence="5 7" id="KW-0472">Membrane</keyword>
<evidence type="ECO:0000256" key="5">
    <source>
        <dbReference type="ARBA" id="ARBA00023136"/>
    </source>
</evidence>
<evidence type="ECO:0000259" key="8">
    <source>
        <dbReference type="PROSITE" id="PS50850"/>
    </source>
</evidence>
<comment type="caution">
    <text evidence="9">The sequence shown here is derived from an EMBL/GenBank/DDBJ whole genome shotgun (WGS) entry which is preliminary data.</text>
</comment>
<evidence type="ECO:0000256" key="1">
    <source>
        <dbReference type="ARBA" id="ARBA00004651"/>
    </source>
</evidence>
<dbReference type="InterPro" id="IPR011701">
    <property type="entry name" value="MFS"/>
</dbReference>
<keyword evidence="10" id="KW-1185">Reference proteome</keyword>
<dbReference type="Proteomes" id="UP001430755">
    <property type="component" value="Unassembled WGS sequence"/>
</dbReference>
<accession>A0ABS9WIJ4</accession>
<feature type="transmembrane region" description="Helical" evidence="7">
    <location>
        <begin position="131"/>
        <end position="153"/>
    </location>
</feature>
<dbReference type="Gene3D" id="1.20.1250.20">
    <property type="entry name" value="MFS general substrate transporter like domains"/>
    <property type="match status" value="2"/>
</dbReference>
<sequence length="502" mass="51331">MGASTQKDPKAGGKAAPARPVTPAGAGGAPPLTRRQANAMTAVIIATMFCNGFMITLMSVALPGVAREFHVTVAQANWVILVFTIVGATLIAMGARLLHRWGIRVIMGLATGLMAAGGLVGLLAQDYGMVMAARVLQASAAGLLFPTASTCLIKIAPPGRRAFNLSLFTACGGVGFAISPFVSGLLLTRFGVNAVFAPTVVAGAACCVASLLVMRPIGERRPDAASVDLPSIPLIFAGMGALMFGISEINHQLPVALALIAAGVAVTGLFAWRQRRLAVPLLSLRPLADRAFVIGIMLLMFGSLAEHAVRLTLPLYLEGAAGFTASDAGLFMLLPQLAYSAVALLGGKLTDKHGIWPVVPIGFAVITAGFAVVLGASGPLLLVPLMIAVVFILGGVGVENSSNRAAALESLDAEHLAAGASIASVSIQLASSLSSALLVGTMSNEVAANVHAGMAEAAAYAGAFGHTVVIMIVIEAVMLAVSLAYAWRRRDASRPHPAPAKA</sequence>
<feature type="transmembrane region" description="Helical" evidence="7">
    <location>
        <begin position="380"/>
        <end position="398"/>
    </location>
</feature>